<dbReference type="PANTHER" id="PTHR23114:SF17">
    <property type="entry name" value="M7GPPPN-MRNA HYDROLASE"/>
    <property type="match status" value="1"/>
</dbReference>
<protein>
    <submittedName>
        <fullName evidence="3">NUDIX hydrolase, conserved, putative</fullName>
    </submittedName>
</protein>
<gene>
    <name evidence="3" type="ORF">TbgDal_V5880</name>
</gene>
<dbReference type="VEuPathDB" id="TriTrypDB:Tbg972.5.5880"/>
<dbReference type="KEGG" id="tbg:TbgDal_V5880"/>
<accession>C9ZPX0</accession>
<reference evidence="4" key="1">
    <citation type="journal article" date="2010" name="PLoS Negl. Trop. Dis.">
        <title>The genome sequence of Trypanosoma brucei gambiense, causative agent of chronic human african trypanosomiasis.</title>
        <authorList>
            <person name="Jackson A.P."/>
            <person name="Sanders M."/>
            <person name="Berry A."/>
            <person name="McQuillan J."/>
            <person name="Aslett M.A."/>
            <person name="Quail M.A."/>
            <person name="Chukualim B."/>
            <person name="Capewell P."/>
            <person name="MacLeod A."/>
            <person name="Melville S.E."/>
            <person name="Gibson W."/>
            <person name="Barry J.D."/>
            <person name="Berriman M."/>
            <person name="Hertz-Fowler C."/>
        </authorList>
    </citation>
    <scope>NUCLEOTIDE SEQUENCE [LARGE SCALE GENOMIC DNA]</scope>
    <source>
        <strain evidence="4">MHOM/CI/86/DAL972</strain>
    </source>
</reference>
<evidence type="ECO:0000256" key="1">
    <source>
        <dbReference type="ARBA" id="ARBA00022801"/>
    </source>
</evidence>
<name>C9ZPX0_TRYB9</name>
<dbReference type="Pfam" id="PF00293">
    <property type="entry name" value="NUDIX"/>
    <property type="match status" value="1"/>
</dbReference>
<organism evidence="3 4">
    <name type="scientific">Trypanosoma brucei gambiense (strain MHOM/CI/86/DAL972)</name>
    <dbReference type="NCBI Taxonomy" id="679716"/>
    <lineage>
        <taxon>Eukaryota</taxon>
        <taxon>Discoba</taxon>
        <taxon>Euglenozoa</taxon>
        <taxon>Kinetoplastea</taxon>
        <taxon>Metakinetoplastina</taxon>
        <taxon>Trypanosomatida</taxon>
        <taxon>Trypanosomatidae</taxon>
        <taxon>Trypanosoma</taxon>
    </lineage>
</organism>
<dbReference type="OrthoDB" id="276276at2759"/>
<evidence type="ECO:0000259" key="2">
    <source>
        <dbReference type="PROSITE" id="PS51462"/>
    </source>
</evidence>
<dbReference type="EMBL" id="FN554968">
    <property type="protein sequence ID" value="CBH11448.1"/>
    <property type="molecule type" value="Genomic_DNA"/>
</dbReference>
<dbReference type="Gene3D" id="3.90.79.10">
    <property type="entry name" value="Nucleoside Triphosphate Pyrophosphohydrolase"/>
    <property type="match status" value="1"/>
</dbReference>
<dbReference type="GeneID" id="23861610"/>
<evidence type="ECO:0000313" key="3">
    <source>
        <dbReference type="EMBL" id="CBH11448.1"/>
    </source>
</evidence>
<dbReference type="FunFam" id="3.90.79.10:FF:000112">
    <property type="entry name" value="NUDIX hydrolase dihydroneopterin triphosphate pyrophosphohydrolase/hydrolase"/>
    <property type="match status" value="1"/>
</dbReference>
<dbReference type="Proteomes" id="UP000002316">
    <property type="component" value="Chromosome 5"/>
</dbReference>
<proteinExistence type="predicted"/>
<dbReference type="PROSITE" id="PS51462">
    <property type="entry name" value="NUDIX"/>
    <property type="match status" value="1"/>
</dbReference>
<dbReference type="RefSeq" id="XP_011773735.1">
    <property type="nucleotide sequence ID" value="XM_011775433.1"/>
</dbReference>
<dbReference type="PANTHER" id="PTHR23114">
    <property type="entry name" value="M7GPPPN-MRNA HYDROLASE"/>
    <property type="match status" value="1"/>
</dbReference>
<keyword evidence="1 3" id="KW-0378">Hydrolase</keyword>
<dbReference type="SUPFAM" id="SSF55811">
    <property type="entry name" value="Nudix"/>
    <property type="match status" value="1"/>
</dbReference>
<dbReference type="InterPro" id="IPR015797">
    <property type="entry name" value="NUDIX_hydrolase-like_dom_sf"/>
</dbReference>
<dbReference type="InterPro" id="IPR022927">
    <property type="entry name" value="RppH"/>
</dbReference>
<dbReference type="GO" id="GO:0005737">
    <property type="term" value="C:cytoplasm"/>
    <property type="evidence" value="ECO:0007669"/>
    <property type="project" value="TreeGrafter"/>
</dbReference>
<dbReference type="GO" id="GO:0016462">
    <property type="term" value="F:pyrophosphatase activity"/>
    <property type="evidence" value="ECO:0007669"/>
    <property type="project" value="UniProtKB-ARBA"/>
</dbReference>
<dbReference type="CDD" id="cd03671">
    <property type="entry name" value="NUDIX_Ap4A_hydrolase_plant_like"/>
    <property type="match status" value="1"/>
</dbReference>
<dbReference type="AlphaFoldDB" id="C9ZPX0"/>
<feature type="domain" description="Nudix hydrolase" evidence="2">
    <location>
        <begin position="1"/>
        <end position="154"/>
    </location>
</feature>
<evidence type="ECO:0000313" key="4">
    <source>
        <dbReference type="Proteomes" id="UP000002316"/>
    </source>
</evidence>
<dbReference type="InterPro" id="IPR000086">
    <property type="entry name" value="NUDIX_hydrolase_dom"/>
</dbReference>
<dbReference type="GO" id="GO:0000290">
    <property type="term" value="P:deadenylation-dependent decapping of nuclear-transcribed mRNA"/>
    <property type="evidence" value="ECO:0007669"/>
    <property type="project" value="TreeGrafter"/>
</dbReference>
<sequence length="170" mass="19630">MYRKNVCVVIFNEDLNFLACQRIHEDKFQFVQGGVEEGDADIIRAAYREVHEEVGLFSEDLRLIGEIMPPSGDPHEFRYILHEGANLRHFGYVGQQQRLFLFYTPSSTIQRVRLVPPKGSVAKQEFSHVEWLPIDEIIERCPKEKQHIFVAVSKVAIPMAKAFLKTRSSI</sequence>